<keyword evidence="8" id="KW-1185">Reference proteome</keyword>
<dbReference type="EMBL" id="JBHTLP010000011">
    <property type="protein sequence ID" value="MFD1143029.1"/>
    <property type="molecule type" value="Genomic_DNA"/>
</dbReference>
<evidence type="ECO:0000256" key="4">
    <source>
        <dbReference type="ARBA" id="ARBA00022679"/>
    </source>
</evidence>
<evidence type="ECO:0000256" key="5">
    <source>
        <dbReference type="ARBA" id="ARBA00022691"/>
    </source>
</evidence>
<dbReference type="Proteomes" id="UP001597116">
    <property type="component" value="Unassembled WGS sequence"/>
</dbReference>
<dbReference type="EC" id="2.1.1.72" evidence="2"/>
<comment type="caution">
    <text evidence="7">The sequence shown here is derived from an EMBL/GenBank/DDBJ whole genome shotgun (WGS) entry which is preliminary data.</text>
</comment>
<keyword evidence="3 7" id="KW-0489">Methyltransferase</keyword>
<evidence type="ECO:0000256" key="2">
    <source>
        <dbReference type="ARBA" id="ARBA00011900"/>
    </source>
</evidence>
<name>A0ABW3QA37_9BACT</name>
<organism evidence="7 8">
    <name type="scientific">Larkinella insperata</name>
    <dbReference type="NCBI Taxonomy" id="332158"/>
    <lineage>
        <taxon>Bacteria</taxon>
        <taxon>Pseudomonadati</taxon>
        <taxon>Bacteroidota</taxon>
        <taxon>Cytophagia</taxon>
        <taxon>Cytophagales</taxon>
        <taxon>Spirosomataceae</taxon>
        <taxon>Larkinella</taxon>
    </lineage>
</organism>
<keyword evidence="5" id="KW-0949">S-adenosyl-L-methionine</keyword>
<dbReference type="GO" id="GO:0032259">
    <property type="term" value="P:methylation"/>
    <property type="evidence" value="ECO:0007669"/>
    <property type="project" value="UniProtKB-KW"/>
</dbReference>
<evidence type="ECO:0000313" key="7">
    <source>
        <dbReference type="EMBL" id="MFD1143029.1"/>
    </source>
</evidence>
<dbReference type="PRINTS" id="PR00505">
    <property type="entry name" value="D12N6MTFRASE"/>
</dbReference>
<gene>
    <name evidence="7" type="ORF">ACFQ4C_18020</name>
</gene>
<evidence type="ECO:0000256" key="6">
    <source>
        <dbReference type="ARBA" id="ARBA00047942"/>
    </source>
</evidence>
<evidence type="ECO:0000256" key="1">
    <source>
        <dbReference type="ARBA" id="ARBA00006594"/>
    </source>
</evidence>
<dbReference type="Gene3D" id="3.40.50.150">
    <property type="entry name" value="Vaccinia Virus protein VP39"/>
    <property type="match status" value="1"/>
</dbReference>
<comment type="catalytic activity">
    <reaction evidence="6">
        <text>a 2'-deoxyadenosine in DNA + S-adenosyl-L-methionine = an N(6)-methyl-2'-deoxyadenosine in DNA + S-adenosyl-L-homocysteine + H(+)</text>
        <dbReference type="Rhea" id="RHEA:15197"/>
        <dbReference type="Rhea" id="RHEA-COMP:12418"/>
        <dbReference type="Rhea" id="RHEA-COMP:12419"/>
        <dbReference type="ChEBI" id="CHEBI:15378"/>
        <dbReference type="ChEBI" id="CHEBI:57856"/>
        <dbReference type="ChEBI" id="CHEBI:59789"/>
        <dbReference type="ChEBI" id="CHEBI:90615"/>
        <dbReference type="ChEBI" id="CHEBI:90616"/>
        <dbReference type="EC" id="2.1.1.72"/>
    </reaction>
</comment>
<proteinExistence type="inferred from homology"/>
<dbReference type="Pfam" id="PF02086">
    <property type="entry name" value="MethyltransfD12"/>
    <property type="match status" value="1"/>
</dbReference>
<dbReference type="SUPFAM" id="SSF53335">
    <property type="entry name" value="S-adenosyl-L-methionine-dependent methyltransferases"/>
    <property type="match status" value="1"/>
</dbReference>
<dbReference type="GO" id="GO:0008168">
    <property type="term" value="F:methyltransferase activity"/>
    <property type="evidence" value="ECO:0007669"/>
    <property type="project" value="UniProtKB-KW"/>
</dbReference>
<evidence type="ECO:0000313" key="8">
    <source>
        <dbReference type="Proteomes" id="UP001597116"/>
    </source>
</evidence>
<dbReference type="Gene3D" id="1.10.1020.10">
    <property type="entry name" value="Adenine-specific Methyltransferase, Domain 2"/>
    <property type="match status" value="1"/>
</dbReference>
<dbReference type="InterPro" id="IPR012327">
    <property type="entry name" value="MeTrfase_D12"/>
</dbReference>
<accession>A0ABW3QA37</accession>
<protein>
    <recommendedName>
        <fullName evidence="2">site-specific DNA-methyltransferase (adenine-specific)</fullName>
        <ecNumber evidence="2">2.1.1.72</ecNumber>
    </recommendedName>
</protein>
<comment type="similarity">
    <text evidence="1">Belongs to the N(4)/N(6)-methyltransferase family.</text>
</comment>
<evidence type="ECO:0000256" key="3">
    <source>
        <dbReference type="ARBA" id="ARBA00022603"/>
    </source>
</evidence>
<dbReference type="PANTHER" id="PTHR30481">
    <property type="entry name" value="DNA ADENINE METHYLASE"/>
    <property type="match status" value="1"/>
</dbReference>
<dbReference type="InterPro" id="IPR023095">
    <property type="entry name" value="Ade_MeTrfase_dom_2"/>
</dbReference>
<sequence>MILTRMGNKRAIAARIQSYFPEHDLYLEPFFGAGGMFFSKPKVKYNVVNDADEEVYNLFHVVQHQLAELEAFWRMAPQHDKLFQHWKTHSETDPVLKAARFLYLSNYGFMGRPTSMKMGIDNTKFTTYNRLPACAQALEDVIFASTDFRKFFKQFALPARLTRAFCYADPPYLDTDNTYAGGKRSTWTKQDLVDLLDALESRQIPFAMSEFDHPFVLAEASRRGLFVHEIGERRNLSNRRMEILLTNYEKRE</sequence>
<reference evidence="8" key="1">
    <citation type="journal article" date="2019" name="Int. J. Syst. Evol. Microbiol.">
        <title>The Global Catalogue of Microorganisms (GCM) 10K type strain sequencing project: providing services to taxonomists for standard genome sequencing and annotation.</title>
        <authorList>
            <consortium name="The Broad Institute Genomics Platform"/>
            <consortium name="The Broad Institute Genome Sequencing Center for Infectious Disease"/>
            <person name="Wu L."/>
            <person name="Ma J."/>
        </authorList>
    </citation>
    <scope>NUCLEOTIDE SEQUENCE [LARGE SCALE GENOMIC DNA]</scope>
    <source>
        <strain evidence="8">CCUG 55608</strain>
    </source>
</reference>
<dbReference type="RefSeq" id="WP_265990860.1">
    <property type="nucleotide sequence ID" value="NZ_CP110973.1"/>
</dbReference>
<keyword evidence="4" id="KW-0808">Transferase</keyword>
<dbReference type="InterPro" id="IPR029063">
    <property type="entry name" value="SAM-dependent_MTases_sf"/>
</dbReference>